<dbReference type="InterPro" id="IPR006102">
    <property type="entry name" value="Ig-like_GH2"/>
</dbReference>
<dbReference type="SUPFAM" id="SSF49303">
    <property type="entry name" value="beta-Galactosidase/glucuronidase domain"/>
    <property type="match status" value="1"/>
</dbReference>
<dbReference type="Pfam" id="PF00703">
    <property type="entry name" value="Glyco_hydro_2"/>
    <property type="match status" value="1"/>
</dbReference>
<dbReference type="Proteomes" id="UP000185003">
    <property type="component" value="Unassembled WGS sequence"/>
</dbReference>
<accession>A0A1N6DWL1</accession>
<keyword evidence="8" id="KW-1185">Reference proteome</keyword>
<keyword evidence="3" id="KW-0326">Glycosidase</keyword>
<dbReference type="PANTHER" id="PTHR42732:SF1">
    <property type="entry name" value="BETA-MANNOSIDASE"/>
    <property type="match status" value="1"/>
</dbReference>
<dbReference type="GO" id="GO:0004553">
    <property type="term" value="F:hydrolase activity, hydrolyzing O-glycosyl compounds"/>
    <property type="evidence" value="ECO:0007669"/>
    <property type="project" value="InterPro"/>
</dbReference>
<evidence type="ECO:0000256" key="1">
    <source>
        <dbReference type="ARBA" id="ARBA00007401"/>
    </source>
</evidence>
<evidence type="ECO:0000313" key="7">
    <source>
        <dbReference type="EMBL" id="SIN75188.1"/>
    </source>
</evidence>
<dbReference type="InterPro" id="IPR051913">
    <property type="entry name" value="GH2_Domain-Containing"/>
</dbReference>
<dbReference type="InterPro" id="IPR008979">
    <property type="entry name" value="Galactose-bd-like_sf"/>
</dbReference>
<dbReference type="EMBL" id="FSRA01000001">
    <property type="protein sequence ID" value="SIN75188.1"/>
    <property type="molecule type" value="Genomic_DNA"/>
</dbReference>
<dbReference type="InterPro" id="IPR013783">
    <property type="entry name" value="Ig-like_fold"/>
</dbReference>
<dbReference type="Pfam" id="PF16355">
    <property type="entry name" value="DUF4982"/>
    <property type="match status" value="1"/>
</dbReference>
<dbReference type="PRINTS" id="PR00132">
    <property type="entry name" value="GLHYDRLASE2"/>
</dbReference>
<feature type="domain" description="Glycoside hydrolase family 2 catalytic" evidence="5">
    <location>
        <begin position="338"/>
        <end position="656"/>
    </location>
</feature>
<evidence type="ECO:0000259" key="5">
    <source>
        <dbReference type="Pfam" id="PF02836"/>
    </source>
</evidence>
<dbReference type="Gene3D" id="2.60.120.260">
    <property type="entry name" value="Galactose-binding domain-like"/>
    <property type="match status" value="1"/>
</dbReference>
<dbReference type="PANTHER" id="PTHR42732">
    <property type="entry name" value="BETA-GALACTOSIDASE"/>
    <property type="match status" value="1"/>
</dbReference>
<comment type="similarity">
    <text evidence="1">Belongs to the glycosyl hydrolase 2 family.</text>
</comment>
<evidence type="ECO:0000313" key="8">
    <source>
        <dbReference type="Proteomes" id="UP000185003"/>
    </source>
</evidence>
<dbReference type="Gene3D" id="2.60.40.10">
    <property type="entry name" value="Immunoglobulins"/>
    <property type="match status" value="3"/>
</dbReference>
<reference evidence="7 8" key="1">
    <citation type="submission" date="2016-11" db="EMBL/GenBank/DDBJ databases">
        <authorList>
            <person name="Jaros S."/>
            <person name="Januszkiewicz K."/>
            <person name="Wedrychowicz H."/>
        </authorList>
    </citation>
    <scope>NUCLEOTIDE SEQUENCE [LARGE SCALE GENOMIC DNA]</scope>
    <source>
        <strain evidence="7 8">DSM 24787</strain>
    </source>
</reference>
<dbReference type="GO" id="GO:0005975">
    <property type="term" value="P:carbohydrate metabolic process"/>
    <property type="evidence" value="ECO:0007669"/>
    <property type="project" value="InterPro"/>
</dbReference>
<dbReference type="InterPro" id="IPR032311">
    <property type="entry name" value="DUF4982"/>
</dbReference>
<proteinExistence type="inferred from homology"/>
<dbReference type="Gene3D" id="3.20.20.80">
    <property type="entry name" value="Glycosidases"/>
    <property type="match status" value="1"/>
</dbReference>
<sequence length="849" mass="95827">MQEKYPEMRFLHHFPDCAVENSSLSCPSDKLIMQIKKYFLLAVALVGACSTQAQQKTRLNNGWEFLRSDLGGVWEAVRPVGKGAPEASPLWETVSLPHCVNANDCVDPDLNYYQGPAWYRTQLKISNPYANGRTLLHFEGAGQKTEVYVYTTKVGTHTGGYDEWTVDITEAVAAFQKNPAYKQQFRENIPVSIRTDNSRDLEMIPSSLSDFNVYGGIYRYLNLVYAPALSIQRLKVVTEAAGNVAVEAFLYNKNGSNKATFKTVLKDPAGKVVDQASAEIDRLDGRASIPVAAFKVKQPKLWSTASPALYTVETSVTTGTDTYTQIEKIGFRSFEFKKQGPFFLNGQRLLLNGTHRHEDHAGVAAAMTDDMMRREMILMKDMGVNFIRLGHYQQSRTILQLCDSLGIVVWEEIPWCRGGLGGKTYQEQAKRMLTNMIEQHHNHPSVIIWGLGNENDWPGDFPEFDKEKIRTFMKELNDLSHKLDPSRKTAIRRCDFCKDIVDVYSPSIWAGWYRGIYTEYKQTSEDEFKKVDRFLHVEWGGDSHAGRHSETPDKALQNIKTGNGTDERAGDASLYGGAARVSKDGDWSESYICNLMDWHLKEQETMPWLTGTAQWVFKDFSTPIRPDNPVPYMNQKGLVERDLTPKDAYYVFQSYWATKTMARIYGHSWPVRWGSEGESKMVKVYSNCEEAELFVNGKSAGKKKRSSQDFPAAGLRWDVVFNKGKNEVKVVARKGKETVQDQVSFEYQTEKWSKPAKMTLQQIALENGIATLEVKAFDSNNVYCPDAANWVRFSLAGDGKLIDNQGTSSGSRFVQLYSGRAIIRIDTKNGKNVAAVKSEGMETVTLSLK</sequence>
<gene>
    <name evidence="7" type="ORF">SAMN04488055_1136</name>
</gene>
<dbReference type="SUPFAM" id="SSF49785">
    <property type="entry name" value="Galactose-binding domain-like"/>
    <property type="match status" value="1"/>
</dbReference>
<keyword evidence="2" id="KW-0378">Hydrolase</keyword>
<dbReference type="InterPro" id="IPR017853">
    <property type="entry name" value="GH"/>
</dbReference>
<evidence type="ECO:0000259" key="6">
    <source>
        <dbReference type="Pfam" id="PF16355"/>
    </source>
</evidence>
<dbReference type="InterPro" id="IPR006101">
    <property type="entry name" value="Glyco_hydro_2"/>
</dbReference>
<feature type="domain" description="Glycoside hydrolase family 2 immunoglobulin-like beta-sandwich" evidence="4">
    <location>
        <begin position="231"/>
        <end position="332"/>
    </location>
</feature>
<organism evidence="7 8">
    <name type="scientific">Chitinophaga niabensis</name>
    <dbReference type="NCBI Taxonomy" id="536979"/>
    <lineage>
        <taxon>Bacteria</taxon>
        <taxon>Pseudomonadati</taxon>
        <taxon>Bacteroidota</taxon>
        <taxon>Chitinophagia</taxon>
        <taxon>Chitinophagales</taxon>
        <taxon>Chitinophagaceae</taxon>
        <taxon>Chitinophaga</taxon>
    </lineage>
</organism>
<dbReference type="STRING" id="536979.SAMN04488055_1136"/>
<evidence type="ECO:0000259" key="4">
    <source>
        <dbReference type="Pfam" id="PF00703"/>
    </source>
</evidence>
<evidence type="ECO:0000256" key="2">
    <source>
        <dbReference type="ARBA" id="ARBA00022801"/>
    </source>
</evidence>
<dbReference type="AlphaFoldDB" id="A0A1N6DWL1"/>
<dbReference type="RefSeq" id="WP_234979615.1">
    <property type="nucleotide sequence ID" value="NZ_FSRA01000001.1"/>
</dbReference>
<evidence type="ECO:0000256" key="3">
    <source>
        <dbReference type="ARBA" id="ARBA00023295"/>
    </source>
</evidence>
<dbReference type="InterPro" id="IPR006103">
    <property type="entry name" value="Glyco_hydro_2_cat"/>
</dbReference>
<feature type="domain" description="DUF4982" evidence="6">
    <location>
        <begin position="677"/>
        <end position="738"/>
    </location>
</feature>
<name>A0A1N6DWL1_9BACT</name>
<dbReference type="InterPro" id="IPR036156">
    <property type="entry name" value="Beta-gal/glucu_dom_sf"/>
</dbReference>
<dbReference type="Pfam" id="PF02836">
    <property type="entry name" value="Glyco_hydro_2_C"/>
    <property type="match status" value="1"/>
</dbReference>
<dbReference type="SUPFAM" id="SSF51445">
    <property type="entry name" value="(Trans)glycosidases"/>
    <property type="match status" value="1"/>
</dbReference>
<protein>
    <submittedName>
        <fullName evidence="7">Beta-galactosidase</fullName>
    </submittedName>
</protein>